<dbReference type="eggNOG" id="ENOG5030F7Z">
    <property type="taxonomic scope" value="Bacteria"/>
</dbReference>
<proteinExistence type="predicted"/>
<dbReference type="EMBL" id="CP000612">
    <property type="protein sequence ID" value="ABO50728.1"/>
    <property type="molecule type" value="Genomic_DNA"/>
</dbReference>
<evidence type="ECO:0000313" key="1">
    <source>
        <dbReference type="EMBL" id="ABO50728.1"/>
    </source>
</evidence>
<sequence length="89" mass="10346">MIFEMFSKLPENAIKELREHHPEKNEGFIQATVALTDIATNMLRESPEFRRAFAKIHEEFLKYPESRSTIEQALQAQKEFGPNPNTVLN</sequence>
<organism evidence="1 2">
    <name type="scientific">Desulforamulus reducens (strain ATCC BAA-1160 / DSM 100696 / MI-1)</name>
    <name type="common">Desulfotomaculum reducens</name>
    <dbReference type="NCBI Taxonomy" id="349161"/>
    <lineage>
        <taxon>Bacteria</taxon>
        <taxon>Bacillati</taxon>
        <taxon>Bacillota</taxon>
        <taxon>Clostridia</taxon>
        <taxon>Eubacteriales</taxon>
        <taxon>Peptococcaceae</taxon>
        <taxon>Desulforamulus</taxon>
    </lineage>
</organism>
<dbReference type="HOGENOM" id="CLU_2493593_0_0_9"/>
<dbReference type="KEGG" id="drm:Dred_2213"/>
<name>A4J6M5_DESRM</name>
<dbReference type="AlphaFoldDB" id="A4J6M5"/>
<dbReference type="Proteomes" id="UP000001556">
    <property type="component" value="Chromosome"/>
</dbReference>
<dbReference type="OrthoDB" id="2112786at2"/>
<accession>A4J6M5</accession>
<reference evidence="1 2" key="1">
    <citation type="submission" date="2007-03" db="EMBL/GenBank/DDBJ databases">
        <title>Complete sequence of Desulfotomaculum reducens MI-1.</title>
        <authorList>
            <consortium name="US DOE Joint Genome Institute"/>
            <person name="Copeland A."/>
            <person name="Lucas S."/>
            <person name="Lapidus A."/>
            <person name="Barry K."/>
            <person name="Detter J.C."/>
            <person name="Glavina del Rio T."/>
            <person name="Hammon N."/>
            <person name="Israni S."/>
            <person name="Dalin E."/>
            <person name="Tice H."/>
            <person name="Pitluck S."/>
            <person name="Sims D."/>
            <person name="Brettin T."/>
            <person name="Bruce D."/>
            <person name="Han C."/>
            <person name="Tapia R."/>
            <person name="Schmutz J."/>
            <person name="Larimer F."/>
            <person name="Land M."/>
            <person name="Hauser L."/>
            <person name="Kyrpides N."/>
            <person name="Kim E."/>
            <person name="Tebo B.M."/>
            <person name="Richardson P."/>
        </authorList>
    </citation>
    <scope>NUCLEOTIDE SEQUENCE [LARGE SCALE GENOMIC DNA]</scope>
    <source>
        <strain evidence="1 2">MI-1</strain>
    </source>
</reference>
<keyword evidence="2" id="KW-1185">Reference proteome</keyword>
<evidence type="ECO:0000313" key="2">
    <source>
        <dbReference type="Proteomes" id="UP000001556"/>
    </source>
</evidence>
<protein>
    <submittedName>
        <fullName evidence="1">Uncharacterized protein</fullName>
    </submittedName>
</protein>
<gene>
    <name evidence="1" type="ordered locus">Dred_2213</name>
</gene>